<dbReference type="KEGG" id="loc:107078243"/>
<dbReference type="PANTHER" id="PTHR16551:SF5">
    <property type="entry name" value="AGOUTI-RELATED PEPTIDE 2"/>
    <property type="match status" value="1"/>
</dbReference>
<dbReference type="Pfam" id="PF05039">
    <property type="entry name" value="Agouti"/>
    <property type="match status" value="1"/>
</dbReference>
<keyword evidence="4" id="KW-0960">Knottin</keyword>
<evidence type="ECO:0000256" key="2">
    <source>
        <dbReference type="ARBA" id="ARBA00022525"/>
    </source>
</evidence>
<proteinExistence type="predicted"/>
<evidence type="ECO:0000313" key="11">
    <source>
        <dbReference type="Proteomes" id="UP000018468"/>
    </source>
</evidence>
<dbReference type="Proteomes" id="UP000018468">
    <property type="component" value="Linkage group LG9"/>
</dbReference>
<dbReference type="OMA" id="HLPCCDP"/>
<dbReference type="EMBL" id="BR000972">
    <property type="protein sequence ID" value="FAA00765.1"/>
    <property type="molecule type" value="Genomic_DNA"/>
</dbReference>
<gene>
    <name evidence="9" type="primary">AgRP2</name>
</gene>
<keyword evidence="11" id="KW-1185">Reference proteome</keyword>
<feature type="domain" description="Agouti" evidence="8">
    <location>
        <begin position="88"/>
        <end position="126"/>
    </location>
</feature>
<dbReference type="OrthoDB" id="8717782at2759"/>
<feature type="disulfide bond" evidence="6">
    <location>
        <begin position="110"/>
        <end position="117"/>
    </location>
</feature>
<dbReference type="GO" id="GO:2000253">
    <property type="term" value="P:positive regulation of feeding behavior"/>
    <property type="evidence" value="ECO:0000318"/>
    <property type="project" value="GO_Central"/>
</dbReference>
<evidence type="ECO:0000256" key="7">
    <source>
        <dbReference type="SAM" id="SignalP"/>
    </source>
</evidence>
<evidence type="ECO:0000259" key="8">
    <source>
        <dbReference type="PROSITE" id="PS51150"/>
    </source>
</evidence>
<feature type="disulfide bond" evidence="6">
    <location>
        <begin position="105"/>
        <end position="126"/>
    </location>
</feature>
<dbReference type="HOGENOM" id="CLU_144890_0_0_1"/>
<dbReference type="PANTHER" id="PTHR16551">
    <property type="entry name" value="AGOUTI RELATED"/>
    <property type="match status" value="1"/>
</dbReference>
<reference evidence="11" key="2">
    <citation type="submission" date="2011-12" db="EMBL/GenBank/DDBJ databases">
        <title>The Draft Genome of Lepisosteus oculatus.</title>
        <authorList>
            <consortium name="The Broad Institute Genome Assembly &amp; Analysis Group"/>
            <consortium name="Computational R&amp;D Group"/>
            <consortium name="and Sequencing Platform"/>
            <person name="Di Palma F."/>
            <person name="Alfoldi J."/>
            <person name="Johnson J."/>
            <person name="Berlin A."/>
            <person name="Gnerre S."/>
            <person name="Jaffe D."/>
            <person name="MacCallum I."/>
            <person name="Young S."/>
            <person name="Walker B.J."/>
            <person name="Lander E.S."/>
            <person name="Lindblad-Toh K."/>
        </authorList>
    </citation>
    <scope>NUCLEOTIDE SEQUENCE [LARGE SCALE GENOMIC DNA]</scope>
</reference>
<feature type="disulfide bond" evidence="6">
    <location>
        <begin position="101"/>
        <end position="119"/>
    </location>
</feature>
<organism evidence="9">
    <name type="scientific">Lepisosteus oculatus</name>
    <name type="common">Spotted gar</name>
    <dbReference type="NCBI Taxonomy" id="7918"/>
    <lineage>
        <taxon>Eukaryota</taxon>
        <taxon>Metazoa</taxon>
        <taxon>Chordata</taxon>
        <taxon>Craniata</taxon>
        <taxon>Vertebrata</taxon>
        <taxon>Euteleostomi</taxon>
        <taxon>Actinopterygii</taxon>
        <taxon>Neopterygii</taxon>
        <taxon>Holostei</taxon>
        <taxon>Semionotiformes</taxon>
        <taxon>Lepisosteidae</taxon>
        <taxon>Lepisosteus</taxon>
    </lineage>
</organism>
<evidence type="ECO:0000256" key="3">
    <source>
        <dbReference type="ARBA" id="ARBA00022729"/>
    </source>
</evidence>
<comment type="caution">
    <text evidence="6">Lacks conserved residue(s) required for the propagation of feature annotation.</text>
</comment>
<evidence type="ECO:0000313" key="10">
    <source>
        <dbReference type="Ensembl" id="ENSLOCP00000012645.1"/>
    </source>
</evidence>
<dbReference type="GeneID" id="107078243"/>
<comment type="subcellular location">
    <subcellularLocation>
        <location evidence="1">Secreted</location>
    </subcellularLocation>
</comment>
<dbReference type="GO" id="GO:0005184">
    <property type="term" value="F:neuropeptide hormone activity"/>
    <property type="evidence" value="ECO:0000318"/>
    <property type="project" value="GO_Central"/>
</dbReference>
<dbReference type="GO" id="GO:0005615">
    <property type="term" value="C:extracellular space"/>
    <property type="evidence" value="ECO:0000318"/>
    <property type="project" value="GO_Central"/>
</dbReference>
<dbReference type="GO" id="GO:0008343">
    <property type="term" value="P:adult feeding behavior"/>
    <property type="evidence" value="ECO:0000318"/>
    <property type="project" value="GO_Central"/>
</dbReference>
<dbReference type="GeneTree" id="ENSGT00730000112562"/>
<dbReference type="CTD" id="796595"/>
<sequence>MFRRFLVCACLIHAAAVHSLFDIKDPEKRNISDRAEMNLMSEDQYSVETGVWNQGKPKTVFARRAVKEQQILRALKQKQAPEPQSRRCSRVMESCIFHSLCCDPCASCHCRFFNAICYCRRLNRHCQKKT</sequence>
<dbReference type="SUPFAM" id="SSF57055">
    <property type="entry name" value="Agouti-related protein"/>
    <property type="match status" value="1"/>
</dbReference>
<dbReference type="EMBL" id="AHAT01017486">
    <property type="status" value="NOT_ANNOTATED_CDS"/>
    <property type="molecule type" value="Genomic_DNA"/>
</dbReference>
<protein>
    <submittedName>
        <fullName evidence="9">Agouti-related peptide 2</fullName>
    </submittedName>
</protein>
<dbReference type="STRING" id="7918.ENSLOCP00000012645"/>
<reference evidence="9" key="1">
    <citation type="journal article" date="2011" name="PLoS ONE">
        <title>Identification of Distant Agouti-Like Sequences and Re-Evaluation of the Evolutionary History of the Agouti-Related Peptide (AgRP).</title>
        <authorList>
            <person name="Vastermark A."/>
            <person name="Krishnan A."/>
            <person name="Houle M.E."/>
            <person name="Fredriksson R."/>
            <person name="Cerda-Reverter J.M."/>
            <person name="Schioth H.B."/>
        </authorList>
    </citation>
    <scope>NUCLEOTIDE SEQUENCE</scope>
</reference>
<dbReference type="GO" id="GO:0007218">
    <property type="term" value="P:neuropeptide signaling pathway"/>
    <property type="evidence" value="ECO:0000318"/>
    <property type="project" value="GO_Central"/>
</dbReference>
<evidence type="ECO:0000313" key="9">
    <source>
        <dbReference type="EMBL" id="FAA00765.1"/>
    </source>
</evidence>
<name>J3AMA0_LEPOC</name>
<dbReference type="AlphaFoldDB" id="J3AMA0"/>
<dbReference type="Bgee" id="ENSLOCG00000010318">
    <property type="expression patterns" value="Expressed in larva and 5 other cell types or tissues"/>
</dbReference>
<accession>J3AMA0</accession>
<dbReference type="InterPro" id="IPR007733">
    <property type="entry name" value="Agouti"/>
</dbReference>
<dbReference type="SMART" id="SM00792">
    <property type="entry name" value="Agouti"/>
    <property type="match status" value="1"/>
</dbReference>
<dbReference type="GO" id="GO:0070996">
    <property type="term" value="F:type 1 melanocortin receptor binding"/>
    <property type="evidence" value="ECO:0000318"/>
    <property type="project" value="GO_Central"/>
</dbReference>
<keyword evidence="2" id="KW-0964">Secreted</keyword>
<feature type="signal peptide" evidence="7">
    <location>
        <begin position="1"/>
        <end position="19"/>
    </location>
</feature>
<evidence type="ECO:0000256" key="5">
    <source>
        <dbReference type="ARBA" id="ARBA00023157"/>
    </source>
</evidence>
<evidence type="ECO:0000256" key="1">
    <source>
        <dbReference type="ARBA" id="ARBA00004613"/>
    </source>
</evidence>
<feature type="chain" id="PRO_5014098584" evidence="7">
    <location>
        <begin position="20"/>
        <end position="130"/>
    </location>
</feature>
<evidence type="ECO:0000256" key="6">
    <source>
        <dbReference type="PROSITE-ProRule" id="PRU00494"/>
    </source>
</evidence>
<dbReference type="Ensembl" id="ENSLOCT00000012669.1">
    <property type="protein sequence ID" value="ENSLOCP00000012645.1"/>
    <property type="gene ID" value="ENSLOCG00000010318.1"/>
</dbReference>
<keyword evidence="3 7" id="KW-0732">Signal</keyword>
<dbReference type="PROSITE" id="PS51150">
    <property type="entry name" value="AGOUTI_2"/>
    <property type="match status" value="1"/>
</dbReference>
<keyword evidence="5 6" id="KW-1015">Disulfide bond</keyword>
<reference evidence="9" key="3">
    <citation type="submission" date="2012-03" db="EMBL/GenBank/DDBJ databases">
        <authorList>
            <person name="Vastermark A.J."/>
            <person name="Schioth H.B."/>
        </authorList>
    </citation>
    <scope>NUCLEOTIDE SEQUENCE</scope>
</reference>
<dbReference type="GO" id="GO:0009755">
    <property type="term" value="P:hormone-mediated signaling pathway"/>
    <property type="evidence" value="ECO:0007669"/>
    <property type="project" value="InterPro"/>
</dbReference>
<dbReference type="InterPro" id="IPR036836">
    <property type="entry name" value="Agouti_dom_sf"/>
</dbReference>
<dbReference type="eggNOG" id="ENOG502SDH6">
    <property type="taxonomic scope" value="Eukaryota"/>
</dbReference>
<evidence type="ECO:0000256" key="4">
    <source>
        <dbReference type="ARBA" id="ARBA00022854"/>
    </source>
</evidence>
<dbReference type="InterPro" id="IPR027300">
    <property type="entry name" value="Agouti_dom"/>
</dbReference>
<dbReference type="Gene3D" id="4.10.760.10">
    <property type="entry name" value="Agouti domain"/>
    <property type="match status" value="1"/>
</dbReference>
<reference evidence="10" key="4">
    <citation type="submission" date="2025-05" db="UniProtKB">
        <authorList>
            <consortium name="Ensembl"/>
        </authorList>
    </citation>
    <scope>IDENTIFICATION</scope>
</reference>